<dbReference type="eggNOG" id="COG1714">
    <property type="taxonomic scope" value="Bacteria"/>
</dbReference>
<keyword evidence="2" id="KW-1003">Cell membrane</keyword>
<dbReference type="HOGENOM" id="CLU_881738_0_0_6"/>
<evidence type="ECO:0000256" key="2">
    <source>
        <dbReference type="ARBA" id="ARBA00022475"/>
    </source>
</evidence>
<keyword evidence="3 6" id="KW-0812">Transmembrane</keyword>
<dbReference type="AlphaFoldDB" id="N8WAH3"/>
<feature type="transmembrane region" description="Helical" evidence="6">
    <location>
        <begin position="179"/>
        <end position="199"/>
    </location>
</feature>
<evidence type="ECO:0000256" key="4">
    <source>
        <dbReference type="ARBA" id="ARBA00022989"/>
    </source>
</evidence>
<feature type="transmembrane region" description="Helical" evidence="6">
    <location>
        <begin position="40"/>
        <end position="62"/>
    </location>
</feature>
<feature type="transmembrane region" description="Helical" evidence="6">
    <location>
        <begin position="117"/>
        <end position="140"/>
    </location>
</feature>
<evidence type="ECO:0000313" key="8">
    <source>
        <dbReference type="EMBL" id="ENU91944.1"/>
    </source>
</evidence>
<keyword evidence="5 6" id="KW-0472">Membrane</keyword>
<proteinExistence type="predicted"/>
<evidence type="ECO:0000256" key="6">
    <source>
        <dbReference type="SAM" id="Phobius"/>
    </source>
</evidence>
<protein>
    <recommendedName>
        <fullName evidence="7">RDD domain-containing protein</fullName>
    </recommendedName>
</protein>
<sequence>MSSVKSSYIAGFWRRSFAFLIDLLLVGGFCWSVTQLLSNVLYQFPIISILIGYFFVILYFGLLNSHLNSGQTFGKQLLKIKVADKHGDDLAVIPSLLRSAILFAPSCLMSLSDYFPILFLSEVFNLLLVCLQILIVYFYIFNRRNRRSVHDFIAGSMVVNLQKNDQEQPVPEMWPKHTIFASLITLVCLGIGASSFNVFDREDFVEIKQFKHIQPEIIHVKQISEIEDESETQFILFDVQINDLSKLNNSFFAQEFVDNLQRFKPQLINEDNKISLLLSTRFQFGLASSINLNMYSVKKTQQGLKVVEEISTVNF</sequence>
<feature type="transmembrane region" description="Helical" evidence="6">
    <location>
        <begin position="12"/>
        <end position="34"/>
    </location>
</feature>
<evidence type="ECO:0000256" key="1">
    <source>
        <dbReference type="ARBA" id="ARBA00004651"/>
    </source>
</evidence>
<evidence type="ECO:0000313" key="9">
    <source>
        <dbReference type="Proteomes" id="UP000013049"/>
    </source>
</evidence>
<comment type="caution">
    <text evidence="8">The sequence shown here is derived from an EMBL/GenBank/DDBJ whole genome shotgun (WGS) entry which is preliminary data.</text>
</comment>
<dbReference type="Proteomes" id="UP000013049">
    <property type="component" value="Unassembled WGS sequence"/>
</dbReference>
<comment type="subcellular location">
    <subcellularLocation>
        <location evidence="1">Cell membrane</location>
        <topology evidence="1">Multi-pass membrane protein</topology>
    </subcellularLocation>
</comment>
<evidence type="ECO:0000256" key="5">
    <source>
        <dbReference type="ARBA" id="ARBA00023136"/>
    </source>
</evidence>
<accession>N8WAH3</accession>
<dbReference type="PANTHER" id="PTHR36115:SF4">
    <property type="entry name" value="MEMBRANE PROTEIN"/>
    <property type="match status" value="1"/>
</dbReference>
<dbReference type="Pfam" id="PF06271">
    <property type="entry name" value="RDD"/>
    <property type="match status" value="1"/>
</dbReference>
<dbReference type="PATRIC" id="fig|1217712.3.peg.2934"/>
<evidence type="ECO:0000256" key="3">
    <source>
        <dbReference type="ARBA" id="ARBA00022692"/>
    </source>
</evidence>
<dbReference type="RefSeq" id="WP_004772841.1">
    <property type="nucleotide sequence ID" value="NZ_KB849357.1"/>
</dbReference>
<dbReference type="GO" id="GO:0005886">
    <property type="term" value="C:plasma membrane"/>
    <property type="evidence" value="ECO:0007669"/>
    <property type="project" value="UniProtKB-SubCell"/>
</dbReference>
<dbReference type="InterPro" id="IPR010432">
    <property type="entry name" value="RDD"/>
</dbReference>
<gene>
    <name evidence="8" type="ORF">F971_03037</name>
</gene>
<dbReference type="InterPro" id="IPR051791">
    <property type="entry name" value="Pra-immunoreactive"/>
</dbReference>
<evidence type="ECO:0000259" key="7">
    <source>
        <dbReference type="Pfam" id="PF06271"/>
    </source>
</evidence>
<organism evidence="8 9">
    <name type="scientific">Acinetobacter vivianii</name>
    <dbReference type="NCBI Taxonomy" id="1776742"/>
    <lineage>
        <taxon>Bacteria</taxon>
        <taxon>Pseudomonadati</taxon>
        <taxon>Pseudomonadota</taxon>
        <taxon>Gammaproteobacteria</taxon>
        <taxon>Moraxellales</taxon>
        <taxon>Moraxellaceae</taxon>
        <taxon>Acinetobacter</taxon>
    </lineage>
</organism>
<name>N8WAH3_9GAMM</name>
<reference evidence="8 9" key="1">
    <citation type="submission" date="2013-02" db="EMBL/GenBank/DDBJ databases">
        <title>The Genome Sequence of Acinetobacter sp. NIPH 758.</title>
        <authorList>
            <consortium name="The Broad Institute Genome Sequencing Platform"/>
            <consortium name="The Broad Institute Genome Sequencing Center for Infectious Disease"/>
            <person name="Cerqueira G."/>
            <person name="Feldgarden M."/>
            <person name="Courvalin P."/>
            <person name="Perichon B."/>
            <person name="Grillot-Courvalin C."/>
            <person name="Clermont D."/>
            <person name="Rocha E."/>
            <person name="Yoon E.-J."/>
            <person name="Nemec A."/>
            <person name="Walker B."/>
            <person name="Young S.K."/>
            <person name="Zeng Q."/>
            <person name="Gargeya S."/>
            <person name="Fitzgerald M."/>
            <person name="Haas B."/>
            <person name="Abouelleil A."/>
            <person name="Alvarado L."/>
            <person name="Arachchi H.M."/>
            <person name="Berlin A.M."/>
            <person name="Chapman S.B."/>
            <person name="Dewar J."/>
            <person name="Goldberg J."/>
            <person name="Griggs A."/>
            <person name="Gujja S."/>
            <person name="Hansen M."/>
            <person name="Howarth C."/>
            <person name="Imamovic A."/>
            <person name="Larimer J."/>
            <person name="McCowan C."/>
            <person name="Murphy C."/>
            <person name="Neiman D."/>
            <person name="Pearson M."/>
            <person name="Priest M."/>
            <person name="Roberts A."/>
            <person name="Saif S."/>
            <person name="Shea T."/>
            <person name="Sisk P."/>
            <person name="Sykes S."/>
            <person name="Wortman J."/>
            <person name="Nusbaum C."/>
            <person name="Birren B."/>
        </authorList>
    </citation>
    <scope>NUCLEOTIDE SEQUENCE [LARGE SCALE GENOMIC DNA]</scope>
    <source>
        <strain evidence="8 9">NIPH 758</strain>
    </source>
</reference>
<feature type="domain" description="RDD" evidence="7">
    <location>
        <begin position="10"/>
        <end position="155"/>
    </location>
</feature>
<dbReference type="PANTHER" id="PTHR36115">
    <property type="entry name" value="PROLINE-RICH ANTIGEN HOMOLOG-RELATED"/>
    <property type="match status" value="1"/>
</dbReference>
<dbReference type="EMBL" id="APPC01000018">
    <property type="protein sequence ID" value="ENU91944.1"/>
    <property type="molecule type" value="Genomic_DNA"/>
</dbReference>
<keyword evidence="4 6" id="KW-1133">Transmembrane helix</keyword>